<dbReference type="EMBL" id="JBGNUJ010000006">
    <property type="protein sequence ID" value="KAL3958439.1"/>
    <property type="molecule type" value="Genomic_DNA"/>
</dbReference>
<sequence>MLSDKAESESLVTEWGPGLTAEKVPTVLRYENGGTTGIAYWGFEALNKSSPDKQVHEWFKLGLCPELEESRAAHSELLRKFPSKVALPPVSQEECEQLVISYLARLKRAVDRLFASIMDGMQNYAREYIITVPAMWSHGAQETMRKCAADAFLGDPRLKEHLQMVAEPEAAGMYALSAMRDLGLDKGDTFVICDAGGGTVDLSSYKISSIEDFIGLRRVSTISGELCGSSFLNRIFEDYLMKKKDLAHINWTTRNGVNLLRAAVAEFETTIKPQFTGTERGSFYLNTVFPNRRPGGDGLVLAIPVEDVRDKVFGLVIAKICSLVRDQIKNTIATTGSVKEILLAGGFGQNVYLKRRLEQEVGGDIKVRKVENSRTAIVRGKIYARKPTRITAREAPRHYGTCVVDVDDKVTTYRKNGKNRRTSGPREVEVMEWFVRKGDEILDGEAKTFPLRYKVDIAPDEERPEIVCDVYSSKDDVPPPRPHTEANPVPSLEKPLATLTIDLNTIDSLPYQVKDDGRHYYNIPFEVSMTLNSAELTFNLVRGKEKYKPATVTVNESEWLS</sequence>
<protein>
    <submittedName>
        <fullName evidence="1">Uncharacterized protein</fullName>
    </submittedName>
</protein>
<comment type="caution">
    <text evidence="1">The sequence shown here is derived from an EMBL/GenBank/DDBJ whole genome shotgun (WGS) entry which is preliminary data.</text>
</comment>
<proteinExistence type="predicted"/>
<dbReference type="Proteomes" id="UP001638806">
    <property type="component" value="Unassembled WGS sequence"/>
</dbReference>
<evidence type="ECO:0000313" key="2">
    <source>
        <dbReference type="Proteomes" id="UP001638806"/>
    </source>
</evidence>
<gene>
    <name evidence="1" type="ORF">ACCO45_006601</name>
</gene>
<accession>A0ACC4DSA5</accession>
<keyword evidence="2" id="KW-1185">Reference proteome</keyword>
<reference evidence="1" key="1">
    <citation type="submission" date="2024-12" db="EMBL/GenBank/DDBJ databases">
        <title>Comparative genomics and development of molecular markers within Purpureocillium lilacinum and among Purpureocillium species.</title>
        <authorList>
            <person name="Yeh Z.-Y."/>
            <person name="Ni N.-T."/>
            <person name="Lo P.-H."/>
            <person name="Mushyakhwo K."/>
            <person name="Lin C.-F."/>
            <person name="Nai Y.-S."/>
        </authorList>
    </citation>
    <scope>NUCLEOTIDE SEQUENCE</scope>
    <source>
        <strain evidence="1">NCHU-NPUST-175</strain>
    </source>
</reference>
<name>A0ACC4DSA5_PURLI</name>
<evidence type="ECO:0000313" key="1">
    <source>
        <dbReference type="EMBL" id="KAL3958439.1"/>
    </source>
</evidence>
<organism evidence="1 2">
    <name type="scientific">Purpureocillium lilacinum</name>
    <name type="common">Paecilomyces lilacinus</name>
    <dbReference type="NCBI Taxonomy" id="33203"/>
    <lineage>
        <taxon>Eukaryota</taxon>
        <taxon>Fungi</taxon>
        <taxon>Dikarya</taxon>
        <taxon>Ascomycota</taxon>
        <taxon>Pezizomycotina</taxon>
        <taxon>Sordariomycetes</taxon>
        <taxon>Hypocreomycetidae</taxon>
        <taxon>Hypocreales</taxon>
        <taxon>Ophiocordycipitaceae</taxon>
        <taxon>Purpureocillium</taxon>
    </lineage>
</organism>